<dbReference type="InterPro" id="IPR050448">
    <property type="entry name" value="OpgB/LTA_synthase_biosynth"/>
</dbReference>
<dbReference type="Proteomes" id="UP000315816">
    <property type="component" value="Unassembled WGS sequence"/>
</dbReference>
<sequence>MWVDGDYRLSLDQCSSREMKNSSFQARSVAFFAILIGLLALGCWAVLLHELHGGRVLAPTAFVALLAYSVVLYLRPRSGSHIKRPVAVIYWVFAGLFYPWLVLRQYFGPVTVSAVIFHWGEGVEGGVTIASVLAHIAALILIAILLHAIYLFVAQSRWGNFLLLIAATVFLILNPVTRYAGEKFRYWGKAELEGVRSFASDPIITAEPDTPRNLVIVLLEGLEATYENPMFGDAYAPLADLRDTATSFSNIRQFPMTGWSVAGLVASQCGYPTPPRGVRPTFLMVDKNLDFMSDRVCLGDILSKHGYQVEMLLGANAVFGGFEAFLNSHSFDRVTDLQGLKAFGAADFGPWGFHDDEVFKAGLARIRELEQADAPYALSLFTIGPHGPYGYLSKVCRSDGMPDAVSDVLLAVECTGRLARDFIKEARKVADPSTLFVVMSDHLAHPNVSAIGQLKTLERRNTVLFVNAGEEGTVSDKPGTMLDVYPSILEALGFQLKGRKAGLGTSLFSNLKSFADGEDGLTTQQRLRRDVKFVKWLWRNEGDGEKE</sequence>
<dbReference type="PANTHER" id="PTHR47371:SF3">
    <property type="entry name" value="PHOSPHOGLYCEROL TRANSFERASE I"/>
    <property type="match status" value="1"/>
</dbReference>
<dbReference type="InterPro" id="IPR017850">
    <property type="entry name" value="Alkaline_phosphatase_core_sf"/>
</dbReference>
<dbReference type="GO" id="GO:0005886">
    <property type="term" value="C:plasma membrane"/>
    <property type="evidence" value="ECO:0007669"/>
    <property type="project" value="UniProtKB-SubCell"/>
</dbReference>
<evidence type="ECO:0000256" key="3">
    <source>
        <dbReference type="ARBA" id="ARBA00022692"/>
    </source>
</evidence>
<dbReference type="Pfam" id="PF00884">
    <property type="entry name" value="Sulfatase"/>
    <property type="match status" value="1"/>
</dbReference>
<accession>A0A545SVD7</accession>
<feature type="transmembrane region" description="Helical" evidence="6">
    <location>
        <begin position="29"/>
        <end position="47"/>
    </location>
</feature>
<dbReference type="Gene3D" id="3.40.720.10">
    <property type="entry name" value="Alkaline Phosphatase, subunit A"/>
    <property type="match status" value="1"/>
</dbReference>
<dbReference type="InterPro" id="IPR000917">
    <property type="entry name" value="Sulfatase_N"/>
</dbReference>
<keyword evidence="3 6" id="KW-0812">Transmembrane</keyword>
<dbReference type="SUPFAM" id="SSF53649">
    <property type="entry name" value="Alkaline phosphatase-like"/>
    <property type="match status" value="1"/>
</dbReference>
<feature type="transmembrane region" description="Helical" evidence="6">
    <location>
        <begin position="127"/>
        <end position="151"/>
    </location>
</feature>
<dbReference type="AlphaFoldDB" id="A0A545SVD7"/>
<feature type="transmembrane region" description="Helical" evidence="6">
    <location>
        <begin position="86"/>
        <end position="107"/>
    </location>
</feature>
<dbReference type="RefSeq" id="WP_142852682.1">
    <property type="nucleotide sequence ID" value="NZ_FXWW01000001.1"/>
</dbReference>
<feature type="transmembrane region" description="Helical" evidence="6">
    <location>
        <begin position="158"/>
        <end position="176"/>
    </location>
</feature>
<proteinExistence type="predicted"/>
<protein>
    <submittedName>
        <fullName evidence="8">LTA synthase family protein</fullName>
    </submittedName>
</protein>
<evidence type="ECO:0000256" key="6">
    <source>
        <dbReference type="SAM" id="Phobius"/>
    </source>
</evidence>
<evidence type="ECO:0000256" key="4">
    <source>
        <dbReference type="ARBA" id="ARBA00022989"/>
    </source>
</evidence>
<keyword evidence="9" id="KW-1185">Reference proteome</keyword>
<keyword evidence="2" id="KW-1003">Cell membrane</keyword>
<keyword evidence="5 6" id="KW-0472">Membrane</keyword>
<feature type="domain" description="Sulfatase N-terminal" evidence="7">
    <location>
        <begin position="213"/>
        <end position="493"/>
    </location>
</feature>
<evidence type="ECO:0000259" key="7">
    <source>
        <dbReference type="Pfam" id="PF00884"/>
    </source>
</evidence>
<dbReference type="OrthoDB" id="9760224at2"/>
<organism evidence="8 9">
    <name type="scientific">Aliiroseovarius halocynthiae</name>
    <dbReference type="NCBI Taxonomy" id="985055"/>
    <lineage>
        <taxon>Bacteria</taxon>
        <taxon>Pseudomonadati</taxon>
        <taxon>Pseudomonadota</taxon>
        <taxon>Alphaproteobacteria</taxon>
        <taxon>Rhodobacterales</taxon>
        <taxon>Paracoccaceae</taxon>
        <taxon>Aliiroseovarius</taxon>
    </lineage>
</organism>
<evidence type="ECO:0000313" key="8">
    <source>
        <dbReference type="EMBL" id="TQV68928.1"/>
    </source>
</evidence>
<evidence type="ECO:0000256" key="1">
    <source>
        <dbReference type="ARBA" id="ARBA00004651"/>
    </source>
</evidence>
<name>A0A545SVD7_9RHOB</name>
<comment type="caution">
    <text evidence="8">The sequence shown here is derived from an EMBL/GenBank/DDBJ whole genome shotgun (WGS) entry which is preliminary data.</text>
</comment>
<dbReference type="PANTHER" id="PTHR47371">
    <property type="entry name" value="LIPOTEICHOIC ACID SYNTHASE"/>
    <property type="match status" value="1"/>
</dbReference>
<evidence type="ECO:0000256" key="5">
    <source>
        <dbReference type="ARBA" id="ARBA00023136"/>
    </source>
</evidence>
<comment type="subcellular location">
    <subcellularLocation>
        <location evidence="1">Cell membrane</location>
        <topology evidence="1">Multi-pass membrane protein</topology>
    </subcellularLocation>
</comment>
<feature type="transmembrane region" description="Helical" evidence="6">
    <location>
        <begin position="53"/>
        <end position="74"/>
    </location>
</feature>
<dbReference type="EMBL" id="VICH01000004">
    <property type="protein sequence ID" value="TQV68928.1"/>
    <property type="molecule type" value="Genomic_DNA"/>
</dbReference>
<reference evidence="8 9" key="1">
    <citation type="submission" date="2019-06" db="EMBL/GenBank/DDBJ databases">
        <title>A novel species of marine bacteria.</title>
        <authorList>
            <person name="Wang Y."/>
        </authorList>
    </citation>
    <scope>NUCLEOTIDE SEQUENCE [LARGE SCALE GENOMIC DNA]</scope>
    <source>
        <strain evidence="8 9">MA1-10</strain>
    </source>
</reference>
<evidence type="ECO:0000256" key="2">
    <source>
        <dbReference type="ARBA" id="ARBA00022475"/>
    </source>
</evidence>
<keyword evidence="4 6" id="KW-1133">Transmembrane helix</keyword>
<evidence type="ECO:0000313" key="9">
    <source>
        <dbReference type="Proteomes" id="UP000315816"/>
    </source>
</evidence>
<dbReference type="CDD" id="cd16015">
    <property type="entry name" value="LTA_synthase"/>
    <property type="match status" value="1"/>
</dbReference>
<gene>
    <name evidence="8" type="ORF">FIL88_04965</name>
</gene>